<protein>
    <submittedName>
        <fullName evidence="1">Uncharacterized protein</fullName>
    </submittedName>
</protein>
<sequence>MRNSTSESRKFEDDRNTSNTRKSERIGIRLGGRTPVVGLVKRKREEKERMACPLRKSERGDKQRKCQLSSSSSPDSRKKKANEEERSGRKEGMENREHSNKEKTKEEGAGMVLRTKRLDARTYRASFKPQPRKVKQSGLAEKQRRVASLEDNGNFSEKHKKEDELREKYIGEGVEKSVERSGSGLRALEGDNTSRSSRKRKFCAGEASESKCRNVSQIPKLGDSLIQSSSDGSVARTLDDDGDSEIDCSGKRGLQNNINDSAKTEVGCCKRGEFQSPELAPSTSSGGRALAYDVDSETTGRVGYLKSNSLVLESDVSLTVKEASCSPETSSADDISISPSIRKSHKLTKRCDSCFKPQRVSCDSQKQEVCSCIARESPDLCERAPSKPNHKPALSVILHHRRPPAASLLVVPLDCPAAENMRTPSSSKTANSRRSSQPQPPFSLRARKSRKRGCFNGSGLARVSLHGLTLSSSTSHILVPVEEDRGKLEVNDTEGVDEEYAKGTKTEMSSLDIGTDNDLKFCIICKLGGELLFCDGKGCRRSYHLSCLDPPLNNVPYGVWHCLHCVKKKIEFGVHSACKGLESIWDAREVEVSGSFGIRKEKQYLVKYKGLAHVHNQWISEKKLLQEDALLVSKFNRKHQKEKVVRWKSEWIVPHRLLQKRLLMSQRLDDENFGRHSSDSSSCLYEWLVKWNGLGYDHATWELENAPFLSSPEGKVLIREYENRHEKAWKASDPHRADKERETSFLKLQKLPSGFHPGANNDTLNSVNKLCDYWYKRQSIVVIDDQERIMKVILFILSLQRYACLPFLVVSTPSALPIWENELSHLAPSVNVVVYSGKKDVRKCIRTLEFYEEHGRVTFEVLVSSPEDVVEDFEQLRCIGWDAIIIDECQHSRVSRHLNQIRKLTSEFRLLLHNGPIKDNVAEYLNLLTLLDSVGDGTCVDSLNLDSSDNVEALPLLKERLAKFIAYERKSDSKFVEYWVPVQLSKVQLEQYCASLLSNFVSLRSCAKNDSIGDLRDIVISLRKCCDHPYLVDISLQNTLTKGLPETEYLDVGVNASGKLQLLDKILAEMKNQGLRVLILFQSIAGSGRISIGDILDDFLRQRFGPDCYERVDVGLVASKRQAALNMFNDKERGRFVFLIENRACHPSIKLSSVDTIIIFGSDWNPFIDLRSLQRIYIDSKFQQLKVFRFYSSFTVEEKVLILAKQDMTLESNIRNTNRITSHMLLMWGASYLFNKLDEFHGFAIPTICSSTSDLSLFDDVVSELLTQLPPGADTNNKNICSVILDMQTGTIYPKDVSLLGELEMQSTDEELPHVFWSKLLERRYPLWKYLSGSSQRARKKVQHFDEILKAPEGQNNEARRKRKKVSNTTVDLISTKTWLEDKRKVVASECEAKMPDSAMIAQGSSGSSLFCSKESPIFSVKEKKDSGLPGTQMIQSDGRRKLFDAQKSLHLLLKPAISRLCETLQLPENVRHMVGKFLEYIMHNHRVSREPETILQAFQLSLCWMAASLLKHQLDRKSSLVLATQYLNFMCKEEEVASVYSRLKVLKKRFSPTTGALQNTSQGQSTVPRKDDVARHLIQERALKTSSSNQQAPDGKAENSRVVECDAVVTPLSHANENVSQNVEAYNRIIKRIHKVCAQRRRMILMKQHEELEEFMNFWNREKEKLKKAQRLEADLISTIHDNALVKSDKLKKNDEYFARKMDELETRMETIQSEIVAKQNDARNKEKRIKKGWFDAAKKGRLPQSFLDLPFTESAFKLDSMMTGEQNRVRNVSENAKVLPEPSSDPEHADATIPKPVELTVRADMSTEAAVMIPNKVSDGIYTDTVSPMIHSSARNIINCENEGMMGNAALKKGANAQVDKHGEVSNFDGLLSTSAPTQSWIDLPSSSPGHDKTISLQQPQLHPSTDVFSGEHNQPHASATARSNPEPDLQLQVSALTDDPPVKCNQPVKSATTESESESAQQLRLISDVPSVKCTQPVISTATVTEPVPVHLQLTSSIDIPSVRPNQPDTSIVTGSSTDPVIQLEVELPLSTDAESAEFNQLDTSSIGSRSEPEARSGRHNSSQQTVVTQQNIQPKVVMEKNVEAIPLPPSTDALPAEFNQLDRSSIGSRSESGSRSERHNSSQTTVATLQNTGGIPLPPPIDALPAECNRLDNSSIGSRSEPESRSEHNFSQPTVVTQQNIEATPPPPFTDALSAECNQLDTSSIGTRSEPESRSERPNSFQPTVVIQQNIEALPLPPSADALPVECNQLNTSSIGSRREPESRSAMHNCSQPTVVTQQNIEDIPLPPFTDALSECNQLDISSIGSRREPESRSEGHNSSQPTVAMQQNIEDISSHLQQYNNLDPESNIQLALHVPTDMPSGGIPMGDPGRTRMPSELNNLAPMTTRQFPPRYLDPFQNELAKLRFQEEQLVRMLEDVKTRFSSECEKEVEEVRRKYDSLIQNEDKTFMETKQMLEVYCSKVHLNMILGEAFKIKCIDARPGGQPSRPGLSSATMHRFPVPPLPQNAWRSPRPPPPPVQVVHHSSALFSSNLLAPHSNAVIPTSTVIPRVNLQSGSGLRATPPHLHPFRPSMSAPSHSPPFSGITSQASLNHPTAAQPLPSLHQPQVPSYPPGAFTGTQSQVSSGTFPAVYNPSNLELLMDVVGNRSGANLLRPLAESNLDTWLLSGQTMVGTGRGSTGTDNVGPVAAMDVVCLSDDDQ</sequence>
<gene>
    <name evidence="1" type="ORF">MRB53_035422</name>
</gene>
<accession>A0ACC2K4P2</accession>
<dbReference type="EMBL" id="CM056820">
    <property type="protein sequence ID" value="KAJ8616050.1"/>
    <property type="molecule type" value="Genomic_DNA"/>
</dbReference>
<proteinExistence type="predicted"/>
<name>A0ACC2K4P2_PERAE</name>
<evidence type="ECO:0000313" key="2">
    <source>
        <dbReference type="Proteomes" id="UP001234297"/>
    </source>
</evidence>
<organism evidence="1 2">
    <name type="scientific">Persea americana</name>
    <name type="common">Avocado</name>
    <dbReference type="NCBI Taxonomy" id="3435"/>
    <lineage>
        <taxon>Eukaryota</taxon>
        <taxon>Viridiplantae</taxon>
        <taxon>Streptophyta</taxon>
        <taxon>Embryophyta</taxon>
        <taxon>Tracheophyta</taxon>
        <taxon>Spermatophyta</taxon>
        <taxon>Magnoliopsida</taxon>
        <taxon>Magnoliidae</taxon>
        <taxon>Laurales</taxon>
        <taxon>Lauraceae</taxon>
        <taxon>Persea</taxon>
    </lineage>
</organism>
<dbReference type="Proteomes" id="UP001234297">
    <property type="component" value="Chromosome 12"/>
</dbReference>
<reference evidence="1 2" key="1">
    <citation type="journal article" date="2022" name="Hortic Res">
        <title>A haplotype resolved chromosomal level avocado genome allows analysis of novel avocado genes.</title>
        <authorList>
            <person name="Nath O."/>
            <person name="Fletcher S.J."/>
            <person name="Hayward A."/>
            <person name="Shaw L.M."/>
            <person name="Masouleh A.K."/>
            <person name="Furtado A."/>
            <person name="Henry R.J."/>
            <person name="Mitter N."/>
        </authorList>
    </citation>
    <scope>NUCLEOTIDE SEQUENCE [LARGE SCALE GENOMIC DNA]</scope>
    <source>
        <strain evidence="2">cv. Hass</strain>
    </source>
</reference>
<comment type="caution">
    <text evidence="1">The sequence shown here is derived from an EMBL/GenBank/DDBJ whole genome shotgun (WGS) entry which is preliminary data.</text>
</comment>
<evidence type="ECO:0000313" key="1">
    <source>
        <dbReference type="EMBL" id="KAJ8616050.1"/>
    </source>
</evidence>
<keyword evidence="2" id="KW-1185">Reference proteome</keyword>